<dbReference type="OrthoDB" id="9342495at2"/>
<feature type="transmembrane region" description="Helical" evidence="1">
    <location>
        <begin position="322"/>
        <end position="343"/>
    </location>
</feature>
<geneLocation type="plasmid" evidence="2 3">
    <name>p2</name>
</geneLocation>
<dbReference type="HOGENOM" id="CLU_037744_0_0_4"/>
<evidence type="ECO:0000313" key="2">
    <source>
        <dbReference type="EMBL" id="BAO94198.1"/>
    </source>
</evidence>
<keyword evidence="1" id="KW-1133">Transmembrane helix</keyword>
<evidence type="ECO:0000256" key="1">
    <source>
        <dbReference type="SAM" id="Phobius"/>
    </source>
</evidence>
<dbReference type="AlphaFoldDB" id="A0A060PJV3"/>
<sequence length="484" mass="52640">MLRTRVESDEAVAQREGLIRRSSQLMVNWAERWFPDTYVFVVCICIVVAIGATLHTGQPIAVSRAFGDGFWSIIPFTMQMTFVVIGGYVVAMSPPADALLRRLARIPRTSRGAIVFVASLSILMSLINWGVSLIFSGLLVREIARREGFTLDYRAAGAAAYLGLGCTFTLGLSSSPAQLQANASSLPPDLRAISGVIGFNETILTWQNAVVLLTVMAVSLAISFWTAPSRRTSVTAEELGVDLRIDSRADTQSNRPGDRLEFSPVLTIAVAILMSGWVWNAFASGSPFAVLSQLNTYNLLFLMLGLLLHWRPRSFLESFRQAVPAASGILLQFPFYGGIGYMLTKVVNAHGSSASDAIAHCFIGLTDNTGIFSILVGVYSAVLGFFVPSAGGKWLIEAPYIMSAANQTHAHLGWTVMVYNITETLPSLINPFWMLPLLGILKLKPKDIVGYTTIQFLIHAPLVILVAAALMLTFTYHAPVLPPH</sequence>
<dbReference type="Proteomes" id="UP000013966">
    <property type="component" value="Plasmid p2"/>
</dbReference>
<dbReference type="KEGG" id="buo:BRPE64_ECDS03160"/>
<protein>
    <submittedName>
        <fullName evidence="2">Short-chain fatty acids transporter</fullName>
    </submittedName>
</protein>
<keyword evidence="2" id="KW-0614">Plasmid</keyword>
<accession>A0A060PJV3</accession>
<dbReference type="RefSeq" id="WP_044044258.1">
    <property type="nucleotide sequence ID" value="NC_021295.1"/>
</dbReference>
<feature type="transmembrane region" description="Helical" evidence="1">
    <location>
        <begin position="209"/>
        <end position="227"/>
    </location>
</feature>
<keyword evidence="1" id="KW-0472">Membrane</keyword>
<feature type="transmembrane region" description="Helical" evidence="1">
    <location>
        <begin position="370"/>
        <end position="387"/>
    </location>
</feature>
<reference evidence="2 3" key="2">
    <citation type="journal article" date="2018" name="Int. J. Syst. Evol. Microbiol.">
        <title>Burkholderia insecticola sp. nov., a gut symbiotic bacterium of the bean bug Riptortus pedestris.</title>
        <authorList>
            <person name="Takeshita K."/>
            <person name="Tamaki H."/>
            <person name="Ohbayashi T."/>
            <person name="Meng X.-Y."/>
            <person name="Sone T."/>
            <person name="Mitani Y."/>
            <person name="Peeters C."/>
            <person name="Kikuchi Y."/>
            <person name="Vandamme P."/>
        </authorList>
    </citation>
    <scope>NUCLEOTIDE SEQUENCE [LARGE SCALE GENOMIC DNA]</scope>
    <source>
        <strain evidence="2">RPE64</strain>
        <plasmid evidence="2 3">p2</plasmid>
    </source>
</reference>
<feature type="transmembrane region" description="Helical" evidence="1">
    <location>
        <begin position="288"/>
        <end position="310"/>
    </location>
</feature>
<evidence type="ECO:0000313" key="3">
    <source>
        <dbReference type="Proteomes" id="UP000013966"/>
    </source>
</evidence>
<feature type="transmembrane region" description="Helical" evidence="1">
    <location>
        <begin position="69"/>
        <end position="93"/>
    </location>
</feature>
<dbReference type="EMBL" id="AP013062">
    <property type="protein sequence ID" value="BAO94198.1"/>
    <property type="molecule type" value="Genomic_DNA"/>
</dbReference>
<proteinExistence type="predicted"/>
<keyword evidence="3" id="KW-1185">Reference proteome</keyword>
<reference evidence="2 3" key="1">
    <citation type="journal article" date="2013" name="Genome Announc.">
        <title>Complete Genome Sequence of Burkholderia sp. Strain RPE64, Bacterial Symbiont of the Bean Bug Riptortus pedestris.</title>
        <authorList>
            <person name="Shibata T.F."/>
            <person name="Maeda T."/>
            <person name="Nikoh N."/>
            <person name="Yamaguchi K."/>
            <person name="Oshima K."/>
            <person name="Hattori M."/>
            <person name="Nishiyama T."/>
            <person name="Hasebe M."/>
            <person name="Fukatsu T."/>
            <person name="Kikuchi Y."/>
            <person name="Shigenobu S."/>
        </authorList>
    </citation>
    <scope>NUCLEOTIDE SEQUENCE [LARGE SCALE GENOMIC DNA]</scope>
    <source>
        <plasmid evidence="2 3">p2</plasmid>
    </source>
</reference>
<organism evidence="2 3">
    <name type="scientific">Caballeronia insecticola</name>
    <dbReference type="NCBI Taxonomy" id="758793"/>
    <lineage>
        <taxon>Bacteria</taxon>
        <taxon>Pseudomonadati</taxon>
        <taxon>Pseudomonadota</taxon>
        <taxon>Betaproteobacteria</taxon>
        <taxon>Burkholderiales</taxon>
        <taxon>Burkholderiaceae</taxon>
        <taxon>Caballeronia</taxon>
    </lineage>
</organism>
<dbReference type="GO" id="GO:0005886">
    <property type="term" value="C:plasma membrane"/>
    <property type="evidence" value="ECO:0007669"/>
    <property type="project" value="TreeGrafter"/>
</dbReference>
<dbReference type="PANTHER" id="PTHR41983">
    <property type="entry name" value="SHORT-CHAIN FATTY ACID TRANSPORTER-RELATED"/>
    <property type="match status" value="1"/>
</dbReference>
<dbReference type="InterPro" id="IPR006160">
    <property type="entry name" value="SCFA_transpt_AtoE"/>
</dbReference>
<feature type="transmembrane region" description="Helical" evidence="1">
    <location>
        <begin position="262"/>
        <end position="282"/>
    </location>
</feature>
<dbReference type="Pfam" id="PF02667">
    <property type="entry name" value="SCFA_trans"/>
    <property type="match status" value="1"/>
</dbReference>
<dbReference type="PANTHER" id="PTHR41983:SF2">
    <property type="entry name" value="SHORT-CHAIN FATTY ACID TRANSPORTER-RELATED"/>
    <property type="match status" value="1"/>
</dbReference>
<keyword evidence="1" id="KW-0812">Transmembrane</keyword>
<feature type="transmembrane region" description="Helical" evidence="1">
    <location>
        <begin position="113"/>
        <end position="139"/>
    </location>
</feature>
<feature type="transmembrane region" description="Helical" evidence="1">
    <location>
        <begin position="38"/>
        <end position="57"/>
    </location>
</feature>
<feature type="transmembrane region" description="Helical" evidence="1">
    <location>
        <begin position="456"/>
        <end position="478"/>
    </location>
</feature>
<gene>
    <name evidence="2" type="primary">atoE</name>
    <name evidence="2" type="ORF">BRPE64_ECDS03160</name>
</gene>
<name>A0A060PJV3_9BURK</name>